<dbReference type="EMBL" id="CAXLJM020000162">
    <property type="protein sequence ID" value="CAL8145039.1"/>
    <property type="molecule type" value="Genomic_DNA"/>
</dbReference>
<keyword evidence="2" id="KW-1185">Reference proteome</keyword>
<evidence type="ECO:0000313" key="2">
    <source>
        <dbReference type="Proteomes" id="UP001642540"/>
    </source>
</evidence>
<accession>A0ABP1S6W2</accession>
<sequence>MDKEPTNKISTIIEDPKKPRMDQGPFLDPFHLTNPCCCCCGVVSIQNGVKTVATVEMVSKKIEDQALPSYVHLNGSGPSPL</sequence>
<gene>
    <name evidence="1" type="ORF">ODALV1_LOCUS30374</name>
</gene>
<name>A0ABP1S6W2_9HEXA</name>
<comment type="caution">
    <text evidence="1">The sequence shown here is derived from an EMBL/GenBank/DDBJ whole genome shotgun (WGS) entry which is preliminary data.</text>
</comment>
<organism evidence="1 2">
    <name type="scientific">Orchesella dallaii</name>
    <dbReference type="NCBI Taxonomy" id="48710"/>
    <lineage>
        <taxon>Eukaryota</taxon>
        <taxon>Metazoa</taxon>
        <taxon>Ecdysozoa</taxon>
        <taxon>Arthropoda</taxon>
        <taxon>Hexapoda</taxon>
        <taxon>Collembola</taxon>
        <taxon>Entomobryomorpha</taxon>
        <taxon>Entomobryoidea</taxon>
        <taxon>Orchesellidae</taxon>
        <taxon>Orchesellinae</taxon>
        <taxon>Orchesella</taxon>
    </lineage>
</organism>
<reference evidence="1 2" key="1">
    <citation type="submission" date="2024-08" db="EMBL/GenBank/DDBJ databases">
        <authorList>
            <person name="Cucini C."/>
            <person name="Frati F."/>
        </authorList>
    </citation>
    <scope>NUCLEOTIDE SEQUENCE [LARGE SCALE GENOMIC DNA]</scope>
</reference>
<proteinExistence type="predicted"/>
<evidence type="ECO:0000313" key="1">
    <source>
        <dbReference type="EMBL" id="CAL8145039.1"/>
    </source>
</evidence>
<protein>
    <submittedName>
        <fullName evidence="1">Uncharacterized protein</fullName>
    </submittedName>
</protein>
<dbReference type="Proteomes" id="UP001642540">
    <property type="component" value="Unassembled WGS sequence"/>
</dbReference>